<dbReference type="EnsemblMetazoa" id="ENSAATROPT002143">
    <property type="protein sequence ID" value="ENSAATROPP002057"/>
    <property type="gene ID" value="ENSAATROPG001679"/>
</dbReference>
<dbReference type="Proteomes" id="UP000075880">
    <property type="component" value="Unassembled WGS sequence"/>
</dbReference>
<reference evidence="1" key="1">
    <citation type="submission" date="2024-04" db="UniProtKB">
        <authorList>
            <consortium name="EnsemblMetazoa"/>
        </authorList>
    </citation>
    <scope>IDENTIFICATION</scope>
    <source>
        <strain evidence="1">EBRO</strain>
    </source>
</reference>
<sequence>MCCPNSAPCRADHRRVQSIVPTRSAPVERTVVASAKPAVSCPTPAPFRKDLRQMKIPREPP</sequence>
<proteinExistence type="predicted"/>
<evidence type="ECO:0000313" key="2">
    <source>
        <dbReference type="Proteomes" id="UP000075880"/>
    </source>
</evidence>
<organism evidence="1 2">
    <name type="scientific">Anopheles atroparvus</name>
    <name type="common">European mosquito</name>
    <dbReference type="NCBI Taxonomy" id="41427"/>
    <lineage>
        <taxon>Eukaryota</taxon>
        <taxon>Metazoa</taxon>
        <taxon>Ecdysozoa</taxon>
        <taxon>Arthropoda</taxon>
        <taxon>Hexapoda</taxon>
        <taxon>Insecta</taxon>
        <taxon>Pterygota</taxon>
        <taxon>Neoptera</taxon>
        <taxon>Endopterygota</taxon>
        <taxon>Diptera</taxon>
        <taxon>Nematocera</taxon>
        <taxon>Culicoidea</taxon>
        <taxon>Culicidae</taxon>
        <taxon>Anophelinae</taxon>
        <taxon>Anopheles</taxon>
    </lineage>
</organism>
<name>A0AAG5CT87_ANOAO</name>
<accession>A0AAG5CT87</accession>
<evidence type="ECO:0000313" key="1">
    <source>
        <dbReference type="EnsemblMetazoa" id="ENSAATROPP002057"/>
    </source>
</evidence>
<protein>
    <submittedName>
        <fullName evidence="1">Uncharacterized protein</fullName>
    </submittedName>
</protein>
<dbReference type="AlphaFoldDB" id="A0AAG5CT87"/>
<keyword evidence="2" id="KW-1185">Reference proteome</keyword>